<evidence type="ECO:0000313" key="3">
    <source>
        <dbReference type="Proteomes" id="UP001567538"/>
    </source>
</evidence>
<proteinExistence type="predicted"/>
<keyword evidence="1" id="KW-0812">Transmembrane</keyword>
<organism evidence="2 3">
    <name type="scientific">Salvia divinorum</name>
    <name type="common">Maria pastora</name>
    <name type="synonym">Diviner's sage</name>
    <dbReference type="NCBI Taxonomy" id="28513"/>
    <lineage>
        <taxon>Eukaryota</taxon>
        <taxon>Viridiplantae</taxon>
        <taxon>Streptophyta</taxon>
        <taxon>Embryophyta</taxon>
        <taxon>Tracheophyta</taxon>
        <taxon>Spermatophyta</taxon>
        <taxon>Magnoliopsida</taxon>
        <taxon>eudicotyledons</taxon>
        <taxon>Gunneridae</taxon>
        <taxon>Pentapetalae</taxon>
        <taxon>asterids</taxon>
        <taxon>lamiids</taxon>
        <taxon>Lamiales</taxon>
        <taxon>Lamiaceae</taxon>
        <taxon>Nepetoideae</taxon>
        <taxon>Mentheae</taxon>
        <taxon>Salviinae</taxon>
        <taxon>Salvia</taxon>
        <taxon>Salvia subgen. Calosphace</taxon>
    </lineage>
</organism>
<evidence type="ECO:0000256" key="1">
    <source>
        <dbReference type="SAM" id="Phobius"/>
    </source>
</evidence>
<dbReference type="AlphaFoldDB" id="A0ABD1HF56"/>
<keyword evidence="1" id="KW-1133">Transmembrane helix</keyword>
<keyword evidence="1" id="KW-0472">Membrane</keyword>
<reference evidence="2 3" key="1">
    <citation type="submission" date="2024-06" db="EMBL/GenBank/DDBJ databases">
        <title>A chromosome level genome sequence of Diviner's sage (Salvia divinorum).</title>
        <authorList>
            <person name="Ford S.A."/>
            <person name="Ro D.-K."/>
            <person name="Ness R.W."/>
            <person name="Phillips M.A."/>
        </authorList>
    </citation>
    <scope>NUCLEOTIDE SEQUENCE [LARGE SCALE GENOMIC DNA]</scope>
    <source>
        <strain evidence="2">SAF-2024a</strain>
        <tissue evidence="2">Leaf</tissue>
    </source>
</reference>
<evidence type="ECO:0000313" key="2">
    <source>
        <dbReference type="EMBL" id="KAL1554178.1"/>
    </source>
</evidence>
<protein>
    <submittedName>
        <fullName evidence="2">Uncharacterized protein</fullName>
    </submittedName>
</protein>
<accession>A0ABD1HF56</accession>
<keyword evidence="3" id="KW-1185">Reference proteome</keyword>
<dbReference type="EMBL" id="JBEAFC010000006">
    <property type="protein sequence ID" value="KAL1554178.1"/>
    <property type="molecule type" value="Genomic_DNA"/>
</dbReference>
<gene>
    <name evidence="2" type="ORF">AAHA92_14766</name>
</gene>
<feature type="transmembrane region" description="Helical" evidence="1">
    <location>
        <begin position="105"/>
        <end position="124"/>
    </location>
</feature>
<comment type="caution">
    <text evidence="2">The sequence shown here is derived from an EMBL/GenBank/DDBJ whole genome shotgun (WGS) entry which is preliminary data.</text>
</comment>
<dbReference type="Proteomes" id="UP001567538">
    <property type="component" value="Unassembled WGS sequence"/>
</dbReference>
<name>A0ABD1HF56_SALDI</name>
<sequence length="127" mass="14498">MKNYIHTSRRSSWLRSVSRVSIFGNSCGEQCTGKMVVYDVGNIFVSGLTFLKLNSKLSCLQVAWMTLTLWLNNEFKYVGWRAEFLSGVLKEIHQKLTYPSPASDCLLFLVSSLFLSLANAIYVWSRE</sequence>